<dbReference type="Pfam" id="PF04791">
    <property type="entry name" value="LMBR1"/>
    <property type="match status" value="2"/>
</dbReference>
<feature type="transmembrane region" description="Helical" evidence="5">
    <location>
        <begin position="37"/>
        <end position="59"/>
    </location>
</feature>
<feature type="transmembrane region" description="Helical" evidence="5">
    <location>
        <begin position="299"/>
        <end position="324"/>
    </location>
</feature>
<feature type="transmembrane region" description="Helical" evidence="5">
    <location>
        <begin position="6"/>
        <end position="25"/>
    </location>
</feature>
<dbReference type="PANTHER" id="PTHR31652:SF0">
    <property type="entry name" value="LIMR FAMILY PROTEIN DDB_G0283707-RELATED"/>
    <property type="match status" value="1"/>
</dbReference>
<keyword evidence="4 5" id="KW-0472">Membrane</keyword>
<keyword evidence="3 5" id="KW-1133">Transmembrane helix</keyword>
<feature type="transmembrane region" description="Helical" evidence="5">
    <location>
        <begin position="393"/>
        <end position="415"/>
    </location>
</feature>
<dbReference type="GO" id="GO:0016020">
    <property type="term" value="C:membrane"/>
    <property type="evidence" value="ECO:0007669"/>
    <property type="project" value="UniProtKB-SubCell"/>
</dbReference>
<protein>
    <recommendedName>
        <fullName evidence="8">LMBR1 domain-containing protein 1</fullName>
    </recommendedName>
</protein>
<evidence type="ECO:0000256" key="3">
    <source>
        <dbReference type="ARBA" id="ARBA00022989"/>
    </source>
</evidence>
<keyword evidence="2 5" id="KW-0812">Transmembrane</keyword>
<evidence type="ECO:0000256" key="4">
    <source>
        <dbReference type="ARBA" id="ARBA00023136"/>
    </source>
</evidence>
<evidence type="ECO:0008006" key="8">
    <source>
        <dbReference type="Google" id="ProtNLM"/>
    </source>
</evidence>
<reference evidence="6 7" key="1">
    <citation type="journal article" date="2024" name="Science">
        <title>Giant polyketide synthase enzymes in the biosynthesis of giant marine polyether toxins.</title>
        <authorList>
            <person name="Fallon T.R."/>
            <person name="Shende V.V."/>
            <person name="Wierzbicki I.H."/>
            <person name="Pendleton A.L."/>
            <person name="Watervoot N.F."/>
            <person name="Auber R.P."/>
            <person name="Gonzalez D.J."/>
            <person name="Wisecaver J.H."/>
            <person name="Moore B.S."/>
        </authorList>
    </citation>
    <scope>NUCLEOTIDE SEQUENCE [LARGE SCALE GENOMIC DNA]</scope>
    <source>
        <strain evidence="6 7">12B1</strain>
    </source>
</reference>
<dbReference type="InterPro" id="IPR006876">
    <property type="entry name" value="LMBR1-like_membr_prot"/>
</dbReference>
<comment type="caution">
    <text evidence="6">The sequence shown here is derived from an EMBL/GenBank/DDBJ whole genome shotgun (WGS) entry which is preliminary data.</text>
</comment>
<sequence>MNVFMLIVCIVMTVMILLGSFYFLVYFSSEEDRNVAYFPKVIVVLGLTLVCLTVLMLPLDVANRQSDGGFDMEALWNAVYIAQGLFAIILIPSTLFYYEAEDPEAREAQCWTALKFEVSTVVIVTTIYVIFWLLWGMAEIPIEDFTANVTLVPLEQIVDCTDLAQRVFCSDDPQDATVRLKSTPIVYFMAIVAFFGWFFLVLFVGIGLAALPMDLLMEFTTRPQSIDLQEYAKQKMLLNERSQKLIEVGKKLGTDAHRSKDRRVRTTYNKFKQAVFFLEKDWERVKIAYKERGGNPIRYFFQCVCGLVSVGLSIMWLLHLLVYVFITPPPTLFLNSLFIELDDIFPLFGVLAYGLFAFYLLFCLLKGNMKFGVRFFCIPIHPMRVGATLINSMLFNVWLLQLCSFSLIQFCWTAFRSYARFTSADLIFGQQVHYLQGLSWFFRHNIFLYALVLMVLSTMLYLCVWPTDKRALEDEDEGLMM</sequence>
<dbReference type="Proteomes" id="UP001515480">
    <property type="component" value="Unassembled WGS sequence"/>
</dbReference>
<keyword evidence="7" id="KW-1185">Reference proteome</keyword>
<evidence type="ECO:0000256" key="5">
    <source>
        <dbReference type="SAM" id="Phobius"/>
    </source>
</evidence>
<proteinExistence type="predicted"/>
<evidence type="ECO:0000313" key="7">
    <source>
        <dbReference type="Proteomes" id="UP001515480"/>
    </source>
</evidence>
<evidence type="ECO:0000313" key="6">
    <source>
        <dbReference type="EMBL" id="KAL1508346.1"/>
    </source>
</evidence>
<evidence type="ECO:0000256" key="1">
    <source>
        <dbReference type="ARBA" id="ARBA00004141"/>
    </source>
</evidence>
<feature type="transmembrane region" description="Helical" evidence="5">
    <location>
        <begin position="185"/>
        <end position="211"/>
    </location>
</feature>
<name>A0AB34IWA6_PRYPA</name>
<dbReference type="AlphaFoldDB" id="A0AB34IWA6"/>
<dbReference type="PANTHER" id="PTHR31652">
    <property type="entry name" value="LIMR FAMILY PROTEIN DDB_G0283707-RELATED"/>
    <property type="match status" value="1"/>
</dbReference>
<feature type="transmembrane region" description="Helical" evidence="5">
    <location>
        <begin position="344"/>
        <end position="365"/>
    </location>
</feature>
<organism evidence="6 7">
    <name type="scientific">Prymnesium parvum</name>
    <name type="common">Toxic golden alga</name>
    <dbReference type="NCBI Taxonomy" id="97485"/>
    <lineage>
        <taxon>Eukaryota</taxon>
        <taxon>Haptista</taxon>
        <taxon>Haptophyta</taxon>
        <taxon>Prymnesiophyceae</taxon>
        <taxon>Prymnesiales</taxon>
        <taxon>Prymnesiaceae</taxon>
        <taxon>Prymnesium</taxon>
    </lineage>
</organism>
<comment type="subcellular location">
    <subcellularLocation>
        <location evidence="1">Membrane</location>
        <topology evidence="1">Multi-pass membrane protein</topology>
    </subcellularLocation>
</comment>
<feature type="transmembrane region" description="Helical" evidence="5">
    <location>
        <begin position="79"/>
        <end position="98"/>
    </location>
</feature>
<gene>
    <name evidence="6" type="ORF">AB1Y20_004456</name>
</gene>
<evidence type="ECO:0000256" key="2">
    <source>
        <dbReference type="ARBA" id="ARBA00022692"/>
    </source>
</evidence>
<feature type="transmembrane region" description="Helical" evidence="5">
    <location>
        <begin position="446"/>
        <end position="464"/>
    </location>
</feature>
<dbReference type="EMBL" id="JBGBPQ010000016">
    <property type="protein sequence ID" value="KAL1508346.1"/>
    <property type="molecule type" value="Genomic_DNA"/>
</dbReference>
<accession>A0AB34IWA6</accession>
<feature type="transmembrane region" description="Helical" evidence="5">
    <location>
        <begin position="118"/>
        <end position="138"/>
    </location>
</feature>